<dbReference type="Gene3D" id="2.60.40.1080">
    <property type="match status" value="1"/>
</dbReference>
<evidence type="ECO:0000256" key="2">
    <source>
        <dbReference type="SAM" id="SignalP"/>
    </source>
</evidence>
<evidence type="ECO:0000313" key="4">
    <source>
        <dbReference type="EMBL" id="HJB39188.1"/>
    </source>
</evidence>
<accession>A0A9D2M2K7</accession>
<keyword evidence="2" id="KW-0732">Signal</keyword>
<dbReference type="Proteomes" id="UP000824209">
    <property type="component" value="Unassembled WGS sequence"/>
</dbReference>
<reference evidence="4" key="1">
    <citation type="journal article" date="2021" name="PeerJ">
        <title>Extensive microbial diversity within the chicken gut microbiome revealed by metagenomics and culture.</title>
        <authorList>
            <person name="Gilroy R."/>
            <person name="Ravi A."/>
            <person name="Getino M."/>
            <person name="Pursley I."/>
            <person name="Horton D.L."/>
            <person name="Alikhan N.F."/>
            <person name="Baker D."/>
            <person name="Gharbi K."/>
            <person name="Hall N."/>
            <person name="Watson M."/>
            <person name="Adriaenssens E.M."/>
            <person name="Foster-Nyarko E."/>
            <person name="Jarju S."/>
            <person name="Secka A."/>
            <person name="Antonio M."/>
            <person name="Oren A."/>
            <person name="Chaudhuri R.R."/>
            <person name="La Ragione R."/>
            <person name="Hildebrand F."/>
            <person name="Pallen M.J."/>
        </authorList>
    </citation>
    <scope>NUCLEOTIDE SEQUENCE</scope>
    <source>
        <strain evidence="4">ChiBcec8-14828</strain>
    </source>
</reference>
<feature type="region of interest" description="Disordered" evidence="1">
    <location>
        <begin position="32"/>
        <end position="74"/>
    </location>
</feature>
<dbReference type="InterPro" id="IPR008964">
    <property type="entry name" value="Invasin/intimin_cell_adhesion"/>
</dbReference>
<feature type="region of interest" description="Disordered" evidence="1">
    <location>
        <begin position="179"/>
        <end position="258"/>
    </location>
</feature>
<gene>
    <name evidence="4" type="ORF">H9943_02185</name>
</gene>
<dbReference type="Pfam" id="PF02368">
    <property type="entry name" value="Big_2"/>
    <property type="match status" value="1"/>
</dbReference>
<feature type="domain" description="BIG2" evidence="3">
    <location>
        <begin position="81"/>
        <end position="154"/>
    </location>
</feature>
<feature type="compositionally biased region" description="Low complexity" evidence="1">
    <location>
        <begin position="190"/>
        <end position="213"/>
    </location>
</feature>
<organism evidence="4 5">
    <name type="scientific">Candidatus Ruthenibacterium avium</name>
    <dbReference type="NCBI Taxonomy" id="2838751"/>
    <lineage>
        <taxon>Bacteria</taxon>
        <taxon>Bacillati</taxon>
        <taxon>Bacillota</taxon>
        <taxon>Clostridia</taxon>
        <taxon>Eubacteriales</taxon>
        <taxon>Oscillospiraceae</taxon>
        <taxon>Ruthenibacterium</taxon>
    </lineage>
</organism>
<feature type="compositionally biased region" description="Pro residues" evidence="1">
    <location>
        <begin position="214"/>
        <end position="226"/>
    </location>
</feature>
<dbReference type="PROSITE" id="PS51257">
    <property type="entry name" value="PROKAR_LIPOPROTEIN"/>
    <property type="match status" value="1"/>
</dbReference>
<dbReference type="AlphaFoldDB" id="A0A9D2M2K7"/>
<feature type="chain" id="PRO_5039688716" evidence="2">
    <location>
        <begin position="22"/>
        <end position="273"/>
    </location>
</feature>
<reference evidence="4" key="2">
    <citation type="submission" date="2021-04" db="EMBL/GenBank/DDBJ databases">
        <authorList>
            <person name="Gilroy R."/>
        </authorList>
    </citation>
    <scope>NUCLEOTIDE SEQUENCE</scope>
    <source>
        <strain evidence="4">ChiBcec8-14828</strain>
    </source>
</reference>
<evidence type="ECO:0000259" key="3">
    <source>
        <dbReference type="Pfam" id="PF02368"/>
    </source>
</evidence>
<dbReference type="InterPro" id="IPR003343">
    <property type="entry name" value="Big_2"/>
</dbReference>
<feature type="compositionally biased region" description="Polar residues" evidence="1">
    <location>
        <begin position="179"/>
        <end position="189"/>
    </location>
</feature>
<dbReference type="SUPFAM" id="SSF49373">
    <property type="entry name" value="Invasin/intimin cell-adhesion fragments"/>
    <property type="match status" value="1"/>
</dbReference>
<protein>
    <submittedName>
        <fullName evidence="4">Ig-like domain-containing protein</fullName>
    </submittedName>
</protein>
<dbReference type="EMBL" id="DWYA01000025">
    <property type="protein sequence ID" value="HJB39188.1"/>
    <property type="molecule type" value="Genomic_DNA"/>
</dbReference>
<evidence type="ECO:0000256" key="1">
    <source>
        <dbReference type="SAM" id="MobiDB-lite"/>
    </source>
</evidence>
<evidence type="ECO:0000313" key="5">
    <source>
        <dbReference type="Proteomes" id="UP000824209"/>
    </source>
</evidence>
<proteinExistence type="predicted"/>
<feature type="signal peptide" evidence="2">
    <location>
        <begin position="1"/>
        <end position="21"/>
    </location>
</feature>
<sequence>MKKWTSLAAVLVLVLSFAACGSTDAVPTAASVSQSVSSSSAAPESNSTESEITSESTSESIPASTSASEATSASATAANSVTGIELSSTGGLLYVGYSASAKVYTVPYEAPAANAAEVTYTSSDESVVTVTPNTTGAAGFTVQGAAPGTATVTVEYQGHTAEYNVTVQKYVAPVKTSTNKNSGTNAAQGSTTPSAQAPAATAPVTQAPAATTPAPAPTPTPAPTTPPAQSEPNIVYGPKPDGSPIADDELIGGNGFDWGAVEAGGEGIGVKGE</sequence>
<name>A0A9D2M2K7_9FIRM</name>
<comment type="caution">
    <text evidence="4">The sequence shown here is derived from an EMBL/GenBank/DDBJ whole genome shotgun (WGS) entry which is preliminary data.</text>
</comment>